<name>A0A1G2CI75_9BACT</name>
<organism evidence="1 2">
    <name type="scientific">Candidatus Liptonbacteria bacterium RIFCSPLOWO2_01_FULL_56_20</name>
    <dbReference type="NCBI Taxonomy" id="1798652"/>
    <lineage>
        <taxon>Bacteria</taxon>
        <taxon>Candidatus Liptoniibacteriota</taxon>
    </lineage>
</organism>
<reference evidence="1 2" key="1">
    <citation type="journal article" date="2016" name="Nat. Commun.">
        <title>Thousands of microbial genomes shed light on interconnected biogeochemical processes in an aquifer system.</title>
        <authorList>
            <person name="Anantharaman K."/>
            <person name="Brown C.T."/>
            <person name="Hug L.A."/>
            <person name="Sharon I."/>
            <person name="Castelle C.J."/>
            <person name="Probst A.J."/>
            <person name="Thomas B.C."/>
            <person name="Singh A."/>
            <person name="Wilkins M.J."/>
            <person name="Karaoz U."/>
            <person name="Brodie E.L."/>
            <person name="Williams K.H."/>
            <person name="Hubbard S.S."/>
            <person name="Banfield J.F."/>
        </authorList>
    </citation>
    <scope>NUCLEOTIDE SEQUENCE [LARGE SCALE GENOMIC DNA]</scope>
</reference>
<dbReference type="GO" id="GO:0006629">
    <property type="term" value="P:lipid metabolic process"/>
    <property type="evidence" value="ECO:0007669"/>
    <property type="project" value="InterPro"/>
</dbReference>
<protein>
    <recommendedName>
        <fullName evidence="3">PGAP1 family protein</fullName>
    </recommendedName>
</protein>
<gene>
    <name evidence="1" type="ORF">A3A43_00590</name>
</gene>
<dbReference type="InterPro" id="IPR003386">
    <property type="entry name" value="LACT/PDAT_acylTrfase"/>
</dbReference>
<dbReference type="InterPro" id="IPR029058">
    <property type="entry name" value="AB_hydrolase_fold"/>
</dbReference>
<sequence>MARGKGIWWFGFAVVCVSVFLAEPVNAETAILAQQPDNSAIAYYYSNWELGWQCHSVRQTFIPAQTAEITRISIDYRTSWGGQKNYPYFRLYEEDGTLIEEGPSTDFLNGGIGYFSTLGTWVFSHAHVTSSTSYYWKFDWCDHGNWWGFGYPSRVYGAGPEVPYYVVEGEISEPPREPVIIVPGIMGTRLNRVSDGEEVWPNISEAISSSNDSFLDDLKLDSRGQEFIDKRNFSNSVVEVATGTARIPILDIDVHINRVVYDNLVSNFTNVGYLRGVSLFLAPFDWRLSAQAAVNQLSQVIMQAVQSSPTGKVNIIAHSMGGLLVKQYLASIPGIPPINKVILLGSPQIGSPKAFKILNHGDNLDFTWGPLEFLNPSKAKEISQNMPSVYELLPSRRYIAVNGGYVYDFRSDGPRRALDFDETKAFMLADESDKRNDLLLELADQFHGNLDNDPVNGQNIYNIVGCQNPETLSEFRIYDDDVVDIGTVNGDGTVPLVSAMNLANDYQNYFVRYDQTGINHQGLVKDSRTVGLIADIIGGSVSTLPQGVSTSTSYCFTDISEFRNETTIAVSTHSPVALHVYDSQDHHTGPLPNGDIELGIPGSDYERIGENSFAFMPAGDSYRFVADGLGAGSFDMKIRAYKGSNLANTITYLNVPLADASTTAEVDFINSRSPANLRLDSDGDGLFDVSVPPTAILDAQTSMDIVPPVIIIQSPTSTEYARSAMIPLTTSIVDDSSGTAFEETKLDGTVVTSTVIDSFFLSLGEHTVSVHAADNVGNPANATTSFYLIATPESAIADVERAYALGWITKESVKKSLVSKLRLATQLEKRIEILQGKLPDRAESTEKIEAMAQQTGQLFLELFLKDLEMWYNKGAVNKQALDLIQENIDWLLGESD</sequence>
<dbReference type="Gene3D" id="3.40.50.1820">
    <property type="entry name" value="alpha/beta hydrolase"/>
    <property type="match status" value="1"/>
</dbReference>
<proteinExistence type="predicted"/>
<dbReference type="Pfam" id="PF02450">
    <property type="entry name" value="LCAT"/>
    <property type="match status" value="1"/>
</dbReference>
<dbReference type="GO" id="GO:0008374">
    <property type="term" value="F:O-acyltransferase activity"/>
    <property type="evidence" value="ECO:0007669"/>
    <property type="project" value="InterPro"/>
</dbReference>
<dbReference type="AlphaFoldDB" id="A0A1G2CI75"/>
<accession>A0A1G2CI75</accession>
<dbReference type="Proteomes" id="UP000178495">
    <property type="component" value="Unassembled WGS sequence"/>
</dbReference>
<comment type="caution">
    <text evidence="1">The sequence shown here is derived from an EMBL/GenBank/DDBJ whole genome shotgun (WGS) entry which is preliminary data.</text>
</comment>
<dbReference type="EMBL" id="MHLC01000021">
    <property type="protein sequence ID" value="OGZ01124.1"/>
    <property type="molecule type" value="Genomic_DNA"/>
</dbReference>
<evidence type="ECO:0008006" key="3">
    <source>
        <dbReference type="Google" id="ProtNLM"/>
    </source>
</evidence>
<evidence type="ECO:0000313" key="1">
    <source>
        <dbReference type="EMBL" id="OGZ01124.1"/>
    </source>
</evidence>
<dbReference type="STRING" id="1798652.A3A43_00590"/>
<evidence type="ECO:0000313" key="2">
    <source>
        <dbReference type="Proteomes" id="UP000178495"/>
    </source>
</evidence>
<dbReference type="PANTHER" id="PTHR11440">
    <property type="entry name" value="LECITHIN-CHOLESTEROL ACYLTRANSFERASE-RELATED"/>
    <property type="match status" value="1"/>
</dbReference>
<dbReference type="SUPFAM" id="SSF53474">
    <property type="entry name" value="alpha/beta-Hydrolases"/>
    <property type="match status" value="1"/>
</dbReference>